<dbReference type="Pfam" id="PF00657">
    <property type="entry name" value="Lipase_GDSL"/>
    <property type="match status" value="1"/>
</dbReference>
<accession>A0AA88UTY2</accession>
<evidence type="ECO:0000256" key="1">
    <source>
        <dbReference type="ARBA" id="ARBA00004613"/>
    </source>
</evidence>
<dbReference type="GO" id="GO:0005576">
    <property type="term" value="C:extracellular region"/>
    <property type="evidence" value="ECO:0007669"/>
    <property type="project" value="UniProtKB-SubCell"/>
</dbReference>
<organism evidence="8 9">
    <name type="scientific">Escallonia rubra</name>
    <dbReference type="NCBI Taxonomy" id="112253"/>
    <lineage>
        <taxon>Eukaryota</taxon>
        <taxon>Viridiplantae</taxon>
        <taxon>Streptophyta</taxon>
        <taxon>Embryophyta</taxon>
        <taxon>Tracheophyta</taxon>
        <taxon>Spermatophyta</taxon>
        <taxon>Magnoliopsida</taxon>
        <taxon>eudicotyledons</taxon>
        <taxon>Gunneridae</taxon>
        <taxon>Pentapetalae</taxon>
        <taxon>asterids</taxon>
        <taxon>campanulids</taxon>
        <taxon>Escalloniales</taxon>
        <taxon>Escalloniaceae</taxon>
        <taxon>Escallonia</taxon>
    </lineage>
</organism>
<evidence type="ECO:0000256" key="5">
    <source>
        <dbReference type="ARBA" id="ARBA00022801"/>
    </source>
</evidence>
<dbReference type="EMBL" id="JAVXUO010000187">
    <property type="protein sequence ID" value="KAK2994576.1"/>
    <property type="molecule type" value="Genomic_DNA"/>
</dbReference>
<evidence type="ECO:0000256" key="4">
    <source>
        <dbReference type="ARBA" id="ARBA00022729"/>
    </source>
</evidence>
<dbReference type="AlphaFoldDB" id="A0AA88UTY2"/>
<dbReference type="Gene3D" id="3.40.50.1110">
    <property type="entry name" value="SGNH hydrolase"/>
    <property type="match status" value="1"/>
</dbReference>
<keyword evidence="5" id="KW-0378">Hydrolase</keyword>
<proteinExistence type="inferred from homology"/>
<comment type="similarity">
    <text evidence="2">Belongs to the 'GDSL' lipolytic enzyme family.</text>
</comment>
<dbReference type="InterPro" id="IPR036514">
    <property type="entry name" value="SGNH_hydro_sf"/>
</dbReference>
<name>A0AA88UTY2_9ASTE</name>
<comment type="caution">
    <text evidence="8">The sequence shown here is derived from an EMBL/GenBank/DDBJ whole genome shotgun (WGS) entry which is preliminary data.</text>
</comment>
<protein>
    <recommendedName>
        <fullName evidence="10">GDSL esterase/lipase</fullName>
    </recommendedName>
</protein>
<gene>
    <name evidence="8" type="ORF">RJ640_012743</name>
</gene>
<evidence type="ECO:0000313" key="9">
    <source>
        <dbReference type="Proteomes" id="UP001187471"/>
    </source>
</evidence>
<keyword evidence="4" id="KW-0732">Signal</keyword>
<keyword evidence="7" id="KW-0443">Lipid metabolism</keyword>
<dbReference type="InterPro" id="IPR001087">
    <property type="entry name" value="GDSL"/>
</dbReference>
<comment type="subcellular location">
    <subcellularLocation>
        <location evidence="1">Secreted</location>
    </subcellularLocation>
</comment>
<dbReference type="InterPro" id="IPR051238">
    <property type="entry name" value="GDSL_esterase/lipase"/>
</dbReference>
<reference evidence="8" key="1">
    <citation type="submission" date="2022-12" db="EMBL/GenBank/DDBJ databases">
        <title>Draft genome assemblies for two species of Escallonia (Escalloniales).</title>
        <authorList>
            <person name="Chanderbali A."/>
            <person name="Dervinis C."/>
            <person name="Anghel I."/>
            <person name="Soltis D."/>
            <person name="Soltis P."/>
            <person name="Zapata F."/>
        </authorList>
    </citation>
    <scope>NUCLEOTIDE SEQUENCE</scope>
    <source>
        <strain evidence="8">UCBG92.1500</strain>
        <tissue evidence="8">Leaf</tissue>
    </source>
</reference>
<evidence type="ECO:0000256" key="3">
    <source>
        <dbReference type="ARBA" id="ARBA00022525"/>
    </source>
</evidence>
<dbReference type="PANTHER" id="PTHR45650">
    <property type="entry name" value="GDSL-LIKE LIPASE/ACYLHYDROLASE-RELATED"/>
    <property type="match status" value="1"/>
</dbReference>
<keyword evidence="9" id="KW-1185">Reference proteome</keyword>
<dbReference type="Proteomes" id="UP001187471">
    <property type="component" value="Unassembled WGS sequence"/>
</dbReference>
<evidence type="ECO:0008006" key="10">
    <source>
        <dbReference type="Google" id="ProtNLM"/>
    </source>
</evidence>
<dbReference type="GO" id="GO:0016788">
    <property type="term" value="F:hydrolase activity, acting on ester bonds"/>
    <property type="evidence" value="ECO:0007669"/>
    <property type="project" value="InterPro"/>
</dbReference>
<evidence type="ECO:0000256" key="7">
    <source>
        <dbReference type="ARBA" id="ARBA00023098"/>
    </source>
</evidence>
<evidence type="ECO:0000313" key="8">
    <source>
        <dbReference type="EMBL" id="KAK2994576.1"/>
    </source>
</evidence>
<dbReference type="GO" id="GO:0016042">
    <property type="term" value="P:lipid catabolic process"/>
    <property type="evidence" value="ECO:0007669"/>
    <property type="project" value="UniProtKB-KW"/>
</dbReference>
<evidence type="ECO:0000256" key="2">
    <source>
        <dbReference type="ARBA" id="ARBA00008668"/>
    </source>
</evidence>
<keyword evidence="6" id="KW-0442">Lipid degradation</keyword>
<sequence length="209" mass="22392">MSNRLWKRTTPAITPRLSLGGGDQGVLDEDGSKPTIKVDEAVTSWSKTKPKKGGETLYNYGAQKVAIFGLGQIGCTPAELGKYDTNGSACVDTINDAVRLFNNRLKPLVDDFNKNLPGAKFTLINITNISGGDPSSAGITVINTPCCNATKSSGLCYRNQAPCSNRSTYAFWDAFHPTEIINVITAGRVYNASSPLDAYPVDICTLAHL</sequence>
<evidence type="ECO:0000256" key="6">
    <source>
        <dbReference type="ARBA" id="ARBA00022963"/>
    </source>
</evidence>
<dbReference type="PANTHER" id="PTHR45650:SF9">
    <property type="entry name" value="SGNH HYDROLASE-TYPE ESTERASE DOMAIN-CONTAINING PROTEIN"/>
    <property type="match status" value="1"/>
</dbReference>
<keyword evidence="3" id="KW-0964">Secreted</keyword>